<accession>A0ACB8IU36</accession>
<reference evidence="2" key="1">
    <citation type="journal article" date="2023" name="Hortic. Res.">
        <title>A chromosome-level phased genome enabling allele-level studies in sweet orange: a case study on citrus Huanglongbing tolerance.</title>
        <authorList>
            <person name="Wu B."/>
            <person name="Yu Q."/>
            <person name="Deng Z."/>
            <person name="Duan Y."/>
            <person name="Luo F."/>
            <person name="Gmitter F. Jr."/>
        </authorList>
    </citation>
    <scope>NUCLEOTIDE SEQUENCE [LARGE SCALE GENOMIC DNA]</scope>
    <source>
        <strain evidence="2">cv. Valencia</strain>
    </source>
</reference>
<protein>
    <submittedName>
        <fullName evidence="1">Fatty acyl-CoA reductase 3</fullName>
    </submittedName>
</protein>
<keyword evidence="2" id="KW-1185">Reference proteome</keyword>
<organism evidence="1 2">
    <name type="scientific">Citrus sinensis</name>
    <name type="common">Sweet orange</name>
    <name type="synonym">Citrus aurantium var. sinensis</name>
    <dbReference type="NCBI Taxonomy" id="2711"/>
    <lineage>
        <taxon>Eukaryota</taxon>
        <taxon>Viridiplantae</taxon>
        <taxon>Streptophyta</taxon>
        <taxon>Embryophyta</taxon>
        <taxon>Tracheophyta</taxon>
        <taxon>Spermatophyta</taxon>
        <taxon>Magnoliopsida</taxon>
        <taxon>eudicotyledons</taxon>
        <taxon>Gunneridae</taxon>
        <taxon>Pentapetalae</taxon>
        <taxon>rosids</taxon>
        <taxon>malvids</taxon>
        <taxon>Sapindales</taxon>
        <taxon>Rutaceae</taxon>
        <taxon>Aurantioideae</taxon>
        <taxon>Citrus</taxon>
    </lineage>
</organism>
<evidence type="ECO:0000313" key="2">
    <source>
        <dbReference type="Proteomes" id="UP000829398"/>
    </source>
</evidence>
<dbReference type="Proteomes" id="UP000829398">
    <property type="component" value="Chromosome 8"/>
</dbReference>
<comment type="caution">
    <text evidence="1">The sequence shown here is derived from an EMBL/GenBank/DDBJ whole genome shotgun (WGS) entry which is preliminary data.</text>
</comment>
<proteinExistence type="predicted"/>
<name>A0ACB8IU36_CITSI</name>
<gene>
    <name evidence="1" type="ORF">KPL71_024525</name>
</gene>
<dbReference type="EMBL" id="CM039177">
    <property type="protein sequence ID" value="KAH9699846.1"/>
    <property type="molecule type" value="Genomic_DNA"/>
</dbReference>
<evidence type="ECO:0000313" key="1">
    <source>
        <dbReference type="EMBL" id="KAH9699846.1"/>
    </source>
</evidence>
<sequence>MWKFSILYLQVLGKDLFKVLKEKWCAILNSFISEKISPWRHLLIRSILHIYDVAFGFNSLGTMHVVNFAKKCFKIKVLVHVSTVDGTSGLVIDVEKKVVKQGLNELIAEGASEKEIKLAMTHLGIKIQEMYGWPNTYVFTKAIGEMLIQHLEREYIYDYNWQNTLCCQYFEGMLTGRRRKTNFVMPLVEIYGPHLLSNATFDDRNTEKLRMATRENMMETDIFSFILSALIGKITS</sequence>